<dbReference type="Gene3D" id="3.40.50.720">
    <property type="entry name" value="NAD(P)-binding Rossmann-like Domain"/>
    <property type="match status" value="1"/>
</dbReference>
<proteinExistence type="predicted"/>
<dbReference type="InterPro" id="IPR036291">
    <property type="entry name" value="NAD(P)-bd_dom_sf"/>
</dbReference>
<sequence length="220" mass="23631">MEHPPFGAVIVGAGQMGAALAERFDAINTTALVLTREHCLPTNSGAAVTIDASKLFAIPLDVPVFLAIPLSAIEMLPAEALTGRVVVDVANYWPRLDASTRFADSPRDSSLVVQSLFPGARVVKTLNHLSFADLTFDSRPRHAHYRRGQCVAGDDAVARLAIARIVDALGFTPIDAGPLANGRLFGPGTQIFNGGWRTCEQLVRILRRRTDYPVAAFDLG</sequence>
<organism evidence="3 4">
    <name type="scientific">Trueperella pecoris</name>
    <dbReference type="NCBI Taxonomy" id="2733571"/>
    <lineage>
        <taxon>Bacteria</taxon>
        <taxon>Bacillati</taxon>
        <taxon>Actinomycetota</taxon>
        <taxon>Actinomycetes</taxon>
        <taxon>Actinomycetales</taxon>
        <taxon>Actinomycetaceae</taxon>
        <taxon>Trueperella</taxon>
    </lineage>
</organism>
<evidence type="ECO:0000313" key="4">
    <source>
        <dbReference type="Proteomes" id="UP000595053"/>
    </source>
</evidence>
<dbReference type="Proteomes" id="UP000595053">
    <property type="component" value="Chromosome"/>
</dbReference>
<protein>
    <submittedName>
        <fullName evidence="3">NADP oxidoreductase</fullName>
    </submittedName>
</protein>
<accession>A0A7M1QUY6</accession>
<dbReference type="RefSeq" id="WP_197551326.1">
    <property type="nucleotide sequence ID" value="NZ_CP063213.1"/>
</dbReference>
<dbReference type="PANTHER" id="PTHR14239">
    <property type="entry name" value="DUDULIN-RELATED"/>
    <property type="match status" value="1"/>
</dbReference>
<dbReference type="EMBL" id="CP063213">
    <property type="protein sequence ID" value="QOR45870.1"/>
    <property type="molecule type" value="Genomic_DNA"/>
</dbReference>
<dbReference type="GO" id="GO:0016491">
    <property type="term" value="F:oxidoreductase activity"/>
    <property type="evidence" value="ECO:0007669"/>
    <property type="project" value="UniProtKB-KW"/>
</dbReference>
<dbReference type="Pfam" id="PF03807">
    <property type="entry name" value="F420_oxidored"/>
    <property type="match status" value="1"/>
</dbReference>
<reference evidence="3 4" key="1">
    <citation type="submission" date="2020-10" db="EMBL/GenBank/DDBJ databases">
        <title>Trueperella pecoris sp. nov. isolated from bovine and porcine specimens.</title>
        <authorList>
            <person name="Schoenecker L."/>
            <person name="Schnydrig P."/>
            <person name="Brodard I."/>
            <person name="Thomann A."/>
            <person name="Hemphill A."/>
            <person name="Rodriguez-Campos S."/>
            <person name="Perreten V."/>
            <person name="Jores J."/>
            <person name="Kittl S."/>
        </authorList>
    </citation>
    <scope>NUCLEOTIDE SEQUENCE [LARGE SCALE GENOMIC DNA]</scope>
    <source>
        <strain evidence="3 4">15A0121</strain>
    </source>
</reference>
<dbReference type="InterPro" id="IPR028939">
    <property type="entry name" value="P5C_Rdtase_cat_N"/>
</dbReference>
<keyword evidence="4" id="KW-1185">Reference proteome</keyword>
<evidence type="ECO:0000259" key="2">
    <source>
        <dbReference type="Pfam" id="PF03807"/>
    </source>
</evidence>
<feature type="domain" description="Pyrroline-5-carboxylate reductase catalytic N-terminal" evidence="2">
    <location>
        <begin position="10"/>
        <end position="92"/>
    </location>
</feature>
<name>A0A7M1QUY6_9ACTO</name>
<gene>
    <name evidence="3" type="ORF">INS88_01150</name>
</gene>
<dbReference type="PANTHER" id="PTHR14239:SF10">
    <property type="entry name" value="REDUCTASE"/>
    <property type="match status" value="1"/>
</dbReference>
<dbReference type="AlphaFoldDB" id="A0A7M1QUY6"/>
<dbReference type="SUPFAM" id="SSF51735">
    <property type="entry name" value="NAD(P)-binding Rossmann-fold domains"/>
    <property type="match status" value="1"/>
</dbReference>
<keyword evidence="1" id="KW-0560">Oxidoreductase</keyword>
<evidence type="ECO:0000313" key="3">
    <source>
        <dbReference type="EMBL" id="QOR45870.1"/>
    </source>
</evidence>
<evidence type="ECO:0000256" key="1">
    <source>
        <dbReference type="ARBA" id="ARBA00023002"/>
    </source>
</evidence>
<dbReference type="InterPro" id="IPR051267">
    <property type="entry name" value="STEAP_metalloreductase"/>
</dbReference>